<keyword evidence="4 5" id="KW-0472">Membrane</keyword>
<comment type="subcellular location">
    <subcellularLocation>
        <location evidence="1">Membrane</location>
    </subcellularLocation>
</comment>
<keyword evidence="2 5" id="KW-0812">Transmembrane</keyword>
<dbReference type="EMBL" id="QOPD01000011">
    <property type="protein sequence ID" value="RCL37378.1"/>
    <property type="molecule type" value="Genomic_DNA"/>
</dbReference>
<dbReference type="PANTHER" id="PTHR35814:SF1">
    <property type="entry name" value="GLUTATHIONE S-TRANSFERASE-RELATED"/>
    <property type="match status" value="1"/>
</dbReference>
<evidence type="ECO:0000256" key="1">
    <source>
        <dbReference type="ARBA" id="ARBA00004370"/>
    </source>
</evidence>
<evidence type="ECO:0000256" key="4">
    <source>
        <dbReference type="ARBA" id="ARBA00023136"/>
    </source>
</evidence>
<name>A0A368BJ97_9GAMM</name>
<dbReference type="PANTHER" id="PTHR35814">
    <property type="match status" value="1"/>
</dbReference>
<protein>
    <submittedName>
        <fullName evidence="6">MAPEG family protein</fullName>
    </submittedName>
</protein>
<proteinExistence type="predicted"/>
<feature type="transmembrane region" description="Helical" evidence="5">
    <location>
        <begin position="56"/>
        <end position="73"/>
    </location>
</feature>
<evidence type="ECO:0000256" key="5">
    <source>
        <dbReference type="SAM" id="Phobius"/>
    </source>
</evidence>
<keyword evidence="3 5" id="KW-1133">Transmembrane helix</keyword>
<dbReference type="AlphaFoldDB" id="A0A368BJ97"/>
<evidence type="ECO:0000256" key="2">
    <source>
        <dbReference type="ARBA" id="ARBA00022692"/>
    </source>
</evidence>
<organism evidence="6 7">
    <name type="scientific">SAR86 cluster bacterium</name>
    <dbReference type="NCBI Taxonomy" id="2030880"/>
    <lineage>
        <taxon>Bacteria</taxon>
        <taxon>Pseudomonadati</taxon>
        <taxon>Pseudomonadota</taxon>
        <taxon>Gammaproteobacteria</taxon>
        <taxon>SAR86 cluster</taxon>
    </lineage>
</organism>
<sequence length="132" mass="15096">MEISIITASILSLFYVFLAMRIGYFRGSPVMKLIFQRKTKGTPEILERNVRAHGNFIEYVPLFLILLMLSEGNGSLDDYWLQIFTIIFCVGRFNHAVCFAFFTHNPFLRISGMLLTYTGIIGLAVSLLMFVI</sequence>
<feature type="transmembrane region" description="Helical" evidence="5">
    <location>
        <begin position="79"/>
        <end position="102"/>
    </location>
</feature>
<dbReference type="Gene3D" id="1.20.120.550">
    <property type="entry name" value="Membrane associated eicosanoid/glutathione metabolism-like domain"/>
    <property type="match status" value="1"/>
</dbReference>
<feature type="transmembrane region" description="Helical" evidence="5">
    <location>
        <begin position="114"/>
        <end position="131"/>
    </location>
</feature>
<comment type="caution">
    <text evidence="6">The sequence shown here is derived from an EMBL/GenBank/DDBJ whole genome shotgun (WGS) entry which is preliminary data.</text>
</comment>
<feature type="transmembrane region" description="Helical" evidence="5">
    <location>
        <begin position="6"/>
        <end position="24"/>
    </location>
</feature>
<evidence type="ECO:0000313" key="6">
    <source>
        <dbReference type="EMBL" id="RCL37378.1"/>
    </source>
</evidence>
<dbReference type="InterPro" id="IPR023352">
    <property type="entry name" value="MAPEG-like_dom_sf"/>
</dbReference>
<dbReference type="InterPro" id="IPR001129">
    <property type="entry name" value="Membr-assoc_MAPEG"/>
</dbReference>
<dbReference type="SUPFAM" id="SSF161084">
    <property type="entry name" value="MAPEG domain-like"/>
    <property type="match status" value="1"/>
</dbReference>
<gene>
    <name evidence="6" type="ORF">DBW97_04980</name>
</gene>
<dbReference type="Pfam" id="PF01124">
    <property type="entry name" value="MAPEG"/>
    <property type="match status" value="1"/>
</dbReference>
<dbReference type="GO" id="GO:0016020">
    <property type="term" value="C:membrane"/>
    <property type="evidence" value="ECO:0007669"/>
    <property type="project" value="UniProtKB-SubCell"/>
</dbReference>
<dbReference type="Proteomes" id="UP000252147">
    <property type="component" value="Unassembled WGS sequence"/>
</dbReference>
<accession>A0A368BJ97</accession>
<reference evidence="6 7" key="1">
    <citation type="journal article" date="2018" name="Microbiome">
        <title>Fine metagenomic profile of the Mediterranean stratified and mixed water columns revealed by assembly and recruitment.</title>
        <authorList>
            <person name="Haro-Moreno J.M."/>
            <person name="Lopez-Perez M."/>
            <person name="De La Torre J.R."/>
            <person name="Picazo A."/>
            <person name="Camacho A."/>
            <person name="Rodriguez-Valera F."/>
        </authorList>
    </citation>
    <scope>NUCLEOTIDE SEQUENCE [LARGE SCALE GENOMIC DNA]</scope>
    <source>
        <strain evidence="6">MED-G83</strain>
    </source>
</reference>
<evidence type="ECO:0000256" key="3">
    <source>
        <dbReference type="ARBA" id="ARBA00022989"/>
    </source>
</evidence>
<evidence type="ECO:0000313" key="7">
    <source>
        <dbReference type="Proteomes" id="UP000252147"/>
    </source>
</evidence>